<evidence type="ECO:0000313" key="9">
    <source>
        <dbReference type="EMBL" id="SEN58964.1"/>
    </source>
</evidence>
<keyword evidence="4" id="KW-0560">Oxidoreductase</keyword>
<feature type="domain" description="Nitrite/Sulfite reductase ferredoxin-like" evidence="8">
    <location>
        <begin position="50"/>
        <end position="110"/>
    </location>
</feature>
<dbReference type="InterPro" id="IPR036136">
    <property type="entry name" value="Nit/Sulf_reduc_fer-like_dom_sf"/>
</dbReference>
<dbReference type="GO" id="GO:0051539">
    <property type="term" value="F:4 iron, 4 sulfur cluster binding"/>
    <property type="evidence" value="ECO:0007669"/>
    <property type="project" value="UniProtKB-KW"/>
</dbReference>
<accession>A0A1H8HS76</accession>
<keyword evidence="3" id="KW-0479">Metal-binding</keyword>
<evidence type="ECO:0000256" key="4">
    <source>
        <dbReference type="ARBA" id="ARBA00023002"/>
    </source>
</evidence>
<dbReference type="GO" id="GO:0020037">
    <property type="term" value="F:heme binding"/>
    <property type="evidence" value="ECO:0007669"/>
    <property type="project" value="InterPro"/>
</dbReference>
<dbReference type="Gene3D" id="3.90.480.20">
    <property type="match status" value="1"/>
</dbReference>
<evidence type="ECO:0000256" key="6">
    <source>
        <dbReference type="ARBA" id="ARBA00023014"/>
    </source>
</evidence>
<dbReference type="OrthoDB" id="3189055at2"/>
<dbReference type="PANTHER" id="PTHR32439:SF9">
    <property type="entry name" value="BLR3264 PROTEIN"/>
    <property type="match status" value="1"/>
</dbReference>
<evidence type="ECO:0000313" key="10">
    <source>
        <dbReference type="Proteomes" id="UP000199459"/>
    </source>
</evidence>
<dbReference type="SUPFAM" id="SSF56014">
    <property type="entry name" value="Nitrite and sulphite reductase 4Fe-4S domain-like"/>
    <property type="match status" value="2"/>
</dbReference>
<keyword evidence="5" id="KW-0408">Iron</keyword>
<evidence type="ECO:0000256" key="1">
    <source>
        <dbReference type="ARBA" id="ARBA00022485"/>
    </source>
</evidence>
<evidence type="ECO:0000256" key="5">
    <source>
        <dbReference type="ARBA" id="ARBA00023004"/>
    </source>
</evidence>
<dbReference type="InterPro" id="IPR006066">
    <property type="entry name" value="NO2/SO3_Rdtase_FeS/sirohaem_BS"/>
</dbReference>
<dbReference type="PRINTS" id="PR00397">
    <property type="entry name" value="SIROHAEM"/>
</dbReference>
<gene>
    <name evidence="9" type="ORF">SAMN05216325_1267</name>
</gene>
<dbReference type="SUPFAM" id="SSF55124">
    <property type="entry name" value="Nitrite/Sulfite reductase N-terminal domain-like"/>
    <property type="match status" value="2"/>
</dbReference>
<dbReference type="Proteomes" id="UP000199459">
    <property type="component" value="Unassembled WGS sequence"/>
</dbReference>
<keyword evidence="2" id="KW-0349">Heme</keyword>
<proteinExistence type="predicted"/>
<dbReference type="STRING" id="917.SAMN05216326_12913"/>
<evidence type="ECO:0000256" key="2">
    <source>
        <dbReference type="ARBA" id="ARBA00022617"/>
    </source>
</evidence>
<name>A0A1H8HS76_9PROT</name>
<dbReference type="Pfam" id="PF01077">
    <property type="entry name" value="NIR_SIR"/>
    <property type="match status" value="2"/>
</dbReference>
<dbReference type="RefSeq" id="WP_090634223.1">
    <property type="nucleotide sequence ID" value="NZ_FOCP01000026.1"/>
</dbReference>
<keyword evidence="6" id="KW-0411">Iron-sulfur</keyword>
<protein>
    <submittedName>
        <fullName evidence="9">Sulfite reductase (NADPH) hemoprotein beta-component</fullName>
    </submittedName>
</protein>
<evidence type="ECO:0000259" key="7">
    <source>
        <dbReference type="Pfam" id="PF01077"/>
    </source>
</evidence>
<dbReference type="Gene3D" id="3.90.480.10">
    <property type="entry name" value="Sulfite Reductase Hemoprotein,Domain 2"/>
    <property type="match status" value="1"/>
</dbReference>
<dbReference type="InterPro" id="IPR006067">
    <property type="entry name" value="NO2/SO3_Rdtase_4Fe4S_dom"/>
</dbReference>
<dbReference type="Pfam" id="PF03460">
    <property type="entry name" value="NIR_SIR_ferr"/>
    <property type="match status" value="2"/>
</dbReference>
<sequence length="582" mass="66269">MYCYDKYDQTMVDERVAQFRDQVRRRLANELTETEFLPLRLQNGLYMQVHGYMLRIAIPYGLISSRQMRMLAHIARKYDRGYGHFTTRQNIQFNWLKLEDVPDVLADLASVQMHAIQTSGNCIRNITSDEFAGVAQDEIVDPRPYAEILRQWSTFHPEFAYLPRKFKIAVSGAQQDRAAIQAHDIGLSITKDSQGATGFRVFVGGGLGRTPIVGSEICEFVPWQHILTYVESILRIYNQFGRRDNKFKARIKILVKALGIDEFRRLVEEDWTEIKDGPGTLTIEEVERVSSFFTGPNYEVLPEHDSKLSEFKADNRQFSNWLLSNVKPHKKQGYAVVVLSLKKPGEAPGDATDGQIDAIADLADRYSFGEMRVTHQQNIVFADVKQSDLVELWQQLARLELASPNIGLLTDIISCPGAEFCTLANARSIPLAKSIAERFESIDFQHDIGEITLNISGCMNACGQNHIGNIGITGVEKKNHEEWYQIAIGGAEGNDCSIGKILGPSFKFHQVPEAIDRILHVYLRERTDENERFIETVRRIGHQPFKEYVYAAEFEEEPMADVSDEKSLIPAQYDIPFYSPRF</sequence>
<feature type="domain" description="Nitrite/Sulfite reductase ferredoxin-like" evidence="8">
    <location>
        <begin position="349"/>
        <end position="398"/>
    </location>
</feature>
<feature type="domain" description="Nitrite/sulphite reductase 4Fe-4S" evidence="7">
    <location>
        <begin position="411"/>
        <end position="551"/>
    </location>
</feature>
<reference evidence="9 10" key="1">
    <citation type="submission" date="2016-10" db="EMBL/GenBank/DDBJ databases">
        <authorList>
            <person name="de Groot N.N."/>
        </authorList>
    </citation>
    <scope>NUCLEOTIDE SEQUENCE [LARGE SCALE GENOMIC DNA]</scope>
    <source>
        <strain evidence="9 10">Nm22</strain>
    </source>
</reference>
<evidence type="ECO:0000256" key="3">
    <source>
        <dbReference type="ARBA" id="ARBA00022723"/>
    </source>
</evidence>
<dbReference type="Gene3D" id="3.30.413.10">
    <property type="entry name" value="Sulfite Reductase Hemoprotein, domain 1"/>
    <property type="match status" value="2"/>
</dbReference>
<evidence type="ECO:0000259" key="8">
    <source>
        <dbReference type="Pfam" id="PF03460"/>
    </source>
</evidence>
<dbReference type="InterPro" id="IPR045854">
    <property type="entry name" value="NO2/SO3_Rdtase_4Fe4S_sf"/>
</dbReference>
<feature type="domain" description="Nitrite/sulphite reductase 4Fe-4S" evidence="7">
    <location>
        <begin position="119"/>
        <end position="273"/>
    </location>
</feature>
<dbReference type="InterPro" id="IPR005117">
    <property type="entry name" value="NiRdtase/SiRdtase_haem-b_fer"/>
</dbReference>
<keyword evidence="1" id="KW-0004">4Fe-4S</keyword>
<dbReference type="EMBL" id="FOCP01000026">
    <property type="protein sequence ID" value="SEN58964.1"/>
    <property type="molecule type" value="Genomic_DNA"/>
</dbReference>
<organism evidence="9 10">
    <name type="scientific">Nitrosomonas marina</name>
    <dbReference type="NCBI Taxonomy" id="917"/>
    <lineage>
        <taxon>Bacteria</taxon>
        <taxon>Pseudomonadati</taxon>
        <taxon>Pseudomonadota</taxon>
        <taxon>Betaproteobacteria</taxon>
        <taxon>Nitrosomonadales</taxon>
        <taxon>Nitrosomonadaceae</taxon>
        <taxon>Nitrosomonas</taxon>
    </lineage>
</organism>
<dbReference type="InterPro" id="IPR051329">
    <property type="entry name" value="NIR_SIR_4Fe-4S"/>
</dbReference>
<dbReference type="GO" id="GO:0046872">
    <property type="term" value="F:metal ion binding"/>
    <property type="evidence" value="ECO:0007669"/>
    <property type="project" value="UniProtKB-KW"/>
</dbReference>
<dbReference type="PANTHER" id="PTHR32439">
    <property type="entry name" value="FERREDOXIN--NITRITE REDUCTASE, CHLOROPLASTIC"/>
    <property type="match status" value="1"/>
</dbReference>
<dbReference type="GO" id="GO:0016491">
    <property type="term" value="F:oxidoreductase activity"/>
    <property type="evidence" value="ECO:0007669"/>
    <property type="project" value="UniProtKB-KW"/>
</dbReference>
<dbReference type="AlphaFoldDB" id="A0A1H8HS76"/>